<dbReference type="EMBL" id="VIRS01000003">
    <property type="protein sequence ID" value="TQS46007.1"/>
    <property type="molecule type" value="Genomic_DNA"/>
</dbReference>
<dbReference type="InterPro" id="IPR001647">
    <property type="entry name" value="HTH_TetR"/>
</dbReference>
<feature type="domain" description="HTH tetR-type" evidence="5">
    <location>
        <begin position="29"/>
        <end position="89"/>
    </location>
</feature>
<dbReference type="Gene3D" id="1.10.357.10">
    <property type="entry name" value="Tetracycline Repressor, domain 2"/>
    <property type="match status" value="1"/>
</dbReference>
<sequence length="220" mass="23968">MADSASSRQELTLRSGVDFRTQTALARREAGRDVITARAVELFESRDYDGITVSDLAAAAEISERTFYRYFASRDDVLIEFGVRGGSRIPDQLAARPADEPPLQALIQAIAHRNAAAQEHSRAWNAIVARLPAKYAFIGEAVGRNIKDRIVPVLRQRLSAEQIERGDDVLLVGLAWTIVASVAKANHSTTYTEPLVLEAAARARAAFVAMDANLPGGPRD</sequence>
<evidence type="ECO:0000313" key="7">
    <source>
        <dbReference type="Proteomes" id="UP000317982"/>
    </source>
</evidence>
<dbReference type="PROSITE" id="PS50977">
    <property type="entry name" value="HTH_TETR_2"/>
    <property type="match status" value="1"/>
</dbReference>
<dbReference type="GO" id="GO:0003700">
    <property type="term" value="F:DNA-binding transcription factor activity"/>
    <property type="evidence" value="ECO:0007669"/>
    <property type="project" value="TreeGrafter"/>
</dbReference>
<protein>
    <submittedName>
        <fullName evidence="6">TetR family transcriptional regulator</fullName>
    </submittedName>
</protein>
<dbReference type="AlphaFoldDB" id="A0A545AXE6"/>
<keyword evidence="1" id="KW-0805">Transcription regulation</keyword>
<organism evidence="6 7">
    <name type="scientific">Cryptosporangium phraense</name>
    <dbReference type="NCBI Taxonomy" id="2593070"/>
    <lineage>
        <taxon>Bacteria</taxon>
        <taxon>Bacillati</taxon>
        <taxon>Actinomycetota</taxon>
        <taxon>Actinomycetes</taxon>
        <taxon>Cryptosporangiales</taxon>
        <taxon>Cryptosporangiaceae</taxon>
        <taxon>Cryptosporangium</taxon>
    </lineage>
</organism>
<evidence type="ECO:0000313" key="6">
    <source>
        <dbReference type="EMBL" id="TQS46007.1"/>
    </source>
</evidence>
<proteinExistence type="predicted"/>
<evidence type="ECO:0000256" key="1">
    <source>
        <dbReference type="ARBA" id="ARBA00023015"/>
    </source>
</evidence>
<keyword evidence="7" id="KW-1185">Reference proteome</keyword>
<dbReference type="InParanoid" id="A0A545AXE6"/>
<dbReference type="OrthoDB" id="8688418at2"/>
<dbReference type="Proteomes" id="UP000317982">
    <property type="component" value="Unassembled WGS sequence"/>
</dbReference>
<evidence type="ECO:0000256" key="3">
    <source>
        <dbReference type="ARBA" id="ARBA00023163"/>
    </source>
</evidence>
<dbReference type="PANTHER" id="PTHR30055">
    <property type="entry name" value="HTH-TYPE TRANSCRIPTIONAL REGULATOR RUTR"/>
    <property type="match status" value="1"/>
</dbReference>
<dbReference type="InterPro" id="IPR050109">
    <property type="entry name" value="HTH-type_TetR-like_transc_reg"/>
</dbReference>
<keyword evidence="3" id="KW-0804">Transcription</keyword>
<dbReference type="GO" id="GO:0000976">
    <property type="term" value="F:transcription cis-regulatory region binding"/>
    <property type="evidence" value="ECO:0007669"/>
    <property type="project" value="TreeGrafter"/>
</dbReference>
<dbReference type="PANTHER" id="PTHR30055:SF234">
    <property type="entry name" value="HTH-TYPE TRANSCRIPTIONAL REGULATOR BETI"/>
    <property type="match status" value="1"/>
</dbReference>
<dbReference type="SUPFAM" id="SSF46689">
    <property type="entry name" value="Homeodomain-like"/>
    <property type="match status" value="1"/>
</dbReference>
<dbReference type="InterPro" id="IPR009057">
    <property type="entry name" value="Homeodomain-like_sf"/>
</dbReference>
<comment type="caution">
    <text evidence="6">The sequence shown here is derived from an EMBL/GenBank/DDBJ whole genome shotgun (WGS) entry which is preliminary data.</text>
</comment>
<gene>
    <name evidence="6" type="ORF">FL583_05825</name>
</gene>
<dbReference type="PRINTS" id="PR00455">
    <property type="entry name" value="HTHTETR"/>
</dbReference>
<keyword evidence="2 4" id="KW-0238">DNA-binding</keyword>
<evidence type="ECO:0000256" key="4">
    <source>
        <dbReference type="PROSITE-ProRule" id="PRU00335"/>
    </source>
</evidence>
<evidence type="ECO:0000256" key="2">
    <source>
        <dbReference type="ARBA" id="ARBA00023125"/>
    </source>
</evidence>
<feature type="DNA-binding region" description="H-T-H motif" evidence="4">
    <location>
        <begin position="52"/>
        <end position="71"/>
    </location>
</feature>
<evidence type="ECO:0000259" key="5">
    <source>
        <dbReference type="PROSITE" id="PS50977"/>
    </source>
</evidence>
<accession>A0A545AXE6</accession>
<name>A0A545AXE6_9ACTN</name>
<dbReference type="Pfam" id="PF00440">
    <property type="entry name" value="TetR_N"/>
    <property type="match status" value="1"/>
</dbReference>
<reference evidence="6 7" key="1">
    <citation type="submission" date="2019-07" db="EMBL/GenBank/DDBJ databases">
        <title>Cryptosporangium phraense sp. nov., isolated from plant litter.</title>
        <authorList>
            <person name="Suriyachadkun C."/>
        </authorList>
    </citation>
    <scope>NUCLEOTIDE SEQUENCE [LARGE SCALE GENOMIC DNA]</scope>
    <source>
        <strain evidence="6 7">A-T 5661</strain>
    </source>
</reference>